<dbReference type="Proteomes" id="UP001420932">
    <property type="component" value="Unassembled WGS sequence"/>
</dbReference>
<feature type="compositionally biased region" description="Polar residues" evidence="1">
    <location>
        <begin position="100"/>
        <end position="110"/>
    </location>
</feature>
<sequence length="215" mass="23248">MVCRCVELMLLAVEGGGFFSSSASGYRKGLALLLGWKNEERSMRVAPLCKYWLVEQEAEDPVFRLASLKNWASRGCASFICFGRASAGSKAPSPPKVGPVQQQSNTSETLDSIKDDGSITDHANARNGEKVFLKSSLKKPSDSAPGVDDANDNMQRELHETDHGNPGCTEGKKVQWTDTCGQDLAQIREFEASEASDSDEDFEGVNGQSCGCVVM</sequence>
<gene>
    <name evidence="2" type="ORF">Syun_013741</name>
</gene>
<evidence type="ECO:0000313" key="2">
    <source>
        <dbReference type="EMBL" id="KAK9134411.1"/>
    </source>
</evidence>
<accession>A0AAP0PB78</accession>
<evidence type="ECO:0000256" key="1">
    <source>
        <dbReference type="SAM" id="MobiDB-lite"/>
    </source>
</evidence>
<keyword evidence="3" id="KW-1185">Reference proteome</keyword>
<dbReference type="PANTHER" id="PTHR33401:SF3">
    <property type="entry name" value="LOW AFFINITY POTASSIUM TRANSPORT SYSTEM PROTEIN"/>
    <property type="match status" value="1"/>
</dbReference>
<organism evidence="2 3">
    <name type="scientific">Stephania yunnanensis</name>
    <dbReference type="NCBI Taxonomy" id="152371"/>
    <lineage>
        <taxon>Eukaryota</taxon>
        <taxon>Viridiplantae</taxon>
        <taxon>Streptophyta</taxon>
        <taxon>Embryophyta</taxon>
        <taxon>Tracheophyta</taxon>
        <taxon>Spermatophyta</taxon>
        <taxon>Magnoliopsida</taxon>
        <taxon>Ranunculales</taxon>
        <taxon>Menispermaceae</taxon>
        <taxon>Menispermoideae</taxon>
        <taxon>Cissampelideae</taxon>
        <taxon>Stephania</taxon>
    </lineage>
</organism>
<feature type="region of interest" description="Disordered" evidence="1">
    <location>
        <begin position="88"/>
        <end position="125"/>
    </location>
</feature>
<name>A0AAP0PB78_9MAGN</name>
<dbReference type="EMBL" id="JBBNAF010000006">
    <property type="protein sequence ID" value="KAK9134411.1"/>
    <property type="molecule type" value="Genomic_DNA"/>
</dbReference>
<feature type="compositionally biased region" description="Basic and acidic residues" evidence="1">
    <location>
        <begin position="111"/>
        <end position="125"/>
    </location>
</feature>
<dbReference type="PANTHER" id="PTHR33401">
    <property type="entry name" value="LIGHT-HARVESTING COMPLEX-LIKE PROTEIN OHP2, CHLOROPLASTIC"/>
    <property type="match status" value="1"/>
</dbReference>
<dbReference type="AlphaFoldDB" id="A0AAP0PB78"/>
<proteinExistence type="predicted"/>
<evidence type="ECO:0000313" key="3">
    <source>
        <dbReference type="Proteomes" id="UP001420932"/>
    </source>
</evidence>
<comment type="caution">
    <text evidence="2">The sequence shown here is derived from an EMBL/GenBank/DDBJ whole genome shotgun (WGS) entry which is preliminary data.</text>
</comment>
<protein>
    <submittedName>
        <fullName evidence="2">Uncharacterized protein</fullName>
    </submittedName>
</protein>
<reference evidence="2 3" key="1">
    <citation type="submission" date="2024-01" db="EMBL/GenBank/DDBJ databases">
        <title>Genome assemblies of Stephania.</title>
        <authorList>
            <person name="Yang L."/>
        </authorList>
    </citation>
    <scope>NUCLEOTIDE SEQUENCE [LARGE SCALE GENOMIC DNA]</scope>
    <source>
        <strain evidence="2">YNDBR</strain>
        <tissue evidence="2">Leaf</tissue>
    </source>
</reference>